<dbReference type="AlphaFoldDB" id="A0A0P6YAP3"/>
<proteinExistence type="predicted"/>
<organism evidence="1 2">
    <name type="scientific">Ornatilinea apprima</name>
    <dbReference type="NCBI Taxonomy" id="1134406"/>
    <lineage>
        <taxon>Bacteria</taxon>
        <taxon>Bacillati</taxon>
        <taxon>Chloroflexota</taxon>
        <taxon>Anaerolineae</taxon>
        <taxon>Anaerolineales</taxon>
        <taxon>Anaerolineaceae</taxon>
        <taxon>Ornatilinea</taxon>
    </lineage>
</organism>
<reference evidence="1 2" key="1">
    <citation type="submission" date="2015-07" db="EMBL/GenBank/DDBJ databases">
        <title>Genome sequence of Ornatilinea apprima DSM 23815.</title>
        <authorList>
            <person name="Hemp J."/>
            <person name="Ward L.M."/>
            <person name="Pace L.A."/>
            <person name="Fischer W.W."/>
        </authorList>
    </citation>
    <scope>NUCLEOTIDE SEQUENCE [LARGE SCALE GENOMIC DNA]</scope>
    <source>
        <strain evidence="1 2">P3M-1</strain>
    </source>
</reference>
<dbReference type="EMBL" id="LGCL01000015">
    <property type="protein sequence ID" value="KPL78960.1"/>
    <property type="molecule type" value="Genomic_DNA"/>
</dbReference>
<evidence type="ECO:0000313" key="1">
    <source>
        <dbReference type="EMBL" id="KPL78960.1"/>
    </source>
</evidence>
<dbReference type="Proteomes" id="UP000050417">
    <property type="component" value="Unassembled WGS sequence"/>
</dbReference>
<sequence length="141" mass="15970">MKQALFAGLIVDENDQSVQVRYVGSEPCYVVDDAGFLRHIESEKVDRQVLDELKRFISEHKDLVIQQMAESLGQPDIFSMAVLQNQLDHLDQQFDQMLYTGIPEEGRAYMGMMGFKIVIDHHGQVLHIEQPGAAPGPDQED</sequence>
<name>A0A0P6YAP3_9CHLR</name>
<gene>
    <name evidence="1" type="ORF">ADN00_03440</name>
</gene>
<keyword evidence="2" id="KW-1185">Reference proteome</keyword>
<dbReference type="RefSeq" id="WP_075061567.1">
    <property type="nucleotide sequence ID" value="NZ_LGCL01000015.1"/>
</dbReference>
<evidence type="ECO:0000313" key="2">
    <source>
        <dbReference type="Proteomes" id="UP000050417"/>
    </source>
</evidence>
<comment type="caution">
    <text evidence="1">The sequence shown here is derived from an EMBL/GenBank/DDBJ whole genome shotgun (WGS) entry which is preliminary data.</text>
</comment>
<dbReference type="OrthoDB" id="161602at2"/>
<accession>A0A0P6YAP3</accession>
<protein>
    <submittedName>
        <fullName evidence="1">Uncharacterized protein</fullName>
    </submittedName>
</protein>